<protein>
    <recommendedName>
        <fullName evidence="11">C2H2-type domain-containing protein</fullName>
    </recommendedName>
</protein>
<feature type="domain" description="C2H2-type" evidence="11">
    <location>
        <begin position="233"/>
        <end position="260"/>
    </location>
</feature>
<evidence type="ECO:0000256" key="2">
    <source>
        <dbReference type="ARBA" id="ARBA00022723"/>
    </source>
</evidence>
<evidence type="ECO:0000256" key="4">
    <source>
        <dbReference type="ARBA" id="ARBA00022771"/>
    </source>
</evidence>
<keyword evidence="5" id="KW-0862">Zinc</keyword>
<comment type="caution">
    <text evidence="12">The sequence shown here is derived from an EMBL/GenBank/DDBJ whole genome shotgun (WGS) entry which is preliminary data.</text>
</comment>
<keyword evidence="13" id="KW-1185">Reference proteome</keyword>
<dbReference type="VEuPathDB" id="VectorBase:LOC119172458"/>
<feature type="domain" description="C2H2-type" evidence="11">
    <location>
        <begin position="205"/>
        <end position="232"/>
    </location>
</feature>
<dbReference type="PROSITE" id="PS50157">
    <property type="entry name" value="ZINC_FINGER_C2H2_2"/>
    <property type="match status" value="6"/>
</dbReference>
<evidence type="ECO:0000259" key="11">
    <source>
        <dbReference type="PROSITE" id="PS50157"/>
    </source>
</evidence>
<dbReference type="AlphaFoldDB" id="A0A9J6DPS4"/>
<keyword evidence="9" id="KW-0539">Nucleus</keyword>
<evidence type="ECO:0000256" key="7">
    <source>
        <dbReference type="ARBA" id="ARBA00023125"/>
    </source>
</evidence>
<reference evidence="12" key="2">
    <citation type="submission" date="2021-09" db="EMBL/GenBank/DDBJ databases">
        <authorList>
            <person name="Jia N."/>
            <person name="Wang J."/>
            <person name="Shi W."/>
            <person name="Du L."/>
            <person name="Sun Y."/>
            <person name="Zhan W."/>
            <person name="Jiang J."/>
            <person name="Wang Q."/>
            <person name="Zhang B."/>
            <person name="Ji P."/>
            <person name="Sakyi L.B."/>
            <person name="Cui X."/>
            <person name="Yuan T."/>
            <person name="Jiang B."/>
            <person name="Yang W."/>
            <person name="Lam T.T.-Y."/>
            <person name="Chang Q."/>
            <person name="Ding S."/>
            <person name="Wang X."/>
            <person name="Zhu J."/>
            <person name="Ruan X."/>
            <person name="Zhao L."/>
            <person name="Wei J."/>
            <person name="Que T."/>
            <person name="Du C."/>
            <person name="Cheng J."/>
            <person name="Dai P."/>
            <person name="Han X."/>
            <person name="Huang E."/>
            <person name="Gao Y."/>
            <person name="Liu J."/>
            <person name="Shao H."/>
            <person name="Ye R."/>
            <person name="Li L."/>
            <person name="Wei W."/>
            <person name="Wang X."/>
            <person name="Wang C."/>
            <person name="Huo Q."/>
            <person name="Li W."/>
            <person name="Guo W."/>
            <person name="Chen H."/>
            <person name="Chen S."/>
            <person name="Zhou L."/>
            <person name="Zhou L."/>
            <person name="Ni X."/>
            <person name="Tian J."/>
            <person name="Zhou Y."/>
            <person name="Sheng Y."/>
            <person name="Liu T."/>
            <person name="Pan Y."/>
            <person name="Xia L."/>
            <person name="Li J."/>
            <person name="Zhao F."/>
            <person name="Cao W."/>
        </authorList>
    </citation>
    <scope>NUCLEOTIDE SEQUENCE</scope>
    <source>
        <strain evidence="12">Rmic-2018</strain>
        <tissue evidence="12">Larvae</tissue>
    </source>
</reference>
<evidence type="ECO:0000313" key="13">
    <source>
        <dbReference type="Proteomes" id="UP000821866"/>
    </source>
</evidence>
<feature type="domain" description="C2H2-type" evidence="11">
    <location>
        <begin position="261"/>
        <end position="289"/>
    </location>
</feature>
<keyword evidence="4 10" id="KW-0863">Zinc-finger</keyword>
<feature type="domain" description="C2H2-type" evidence="11">
    <location>
        <begin position="177"/>
        <end position="204"/>
    </location>
</feature>
<evidence type="ECO:0000256" key="9">
    <source>
        <dbReference type="ARBA" id="ARBA00023242"/>
    </source>
</evidence>
<dbReference type="FunFam" id="3.30.160.60:FF:000322">
    <property type="entry name" value="GDNF-inducible zinc finger protein 1"/>
    <property type="match status" value="1"/>
</dbReference>
<keyword evidence="3" id="KW-0677">Repeat</keyword>
<dbReference type="SMART" id="SM00355">
    <property type="entry name" value="ZnF_C2H2"/>
    <property type="match status" value="6"/>
</dbReference>
<dbReference type="GO" id="GO:0000981">
    <property type="term" value="F:DNA-binding transcription factor activity, RNA polymerase II-specific"/>
    <property type="evidence" value="ECO:0007669"/>
    <property type="project" value="TreeGrafter"/>
</dbReference>
<dbReference type="PANTHER" id="PTHR24394:SF29">
    <property type="entry name" value="MYONEURIN"/>
    <property type="match status" value="1"/>
</dbReference>
<feature type="domain" description="C2H2-type" evidence="11">
    <location>
        <begin position="290"/>
        <end position="313"/>
    </location>
</feature>
<evidence type="ECO:0000256" key="8">
    <source>
        <dbReference type="ARBA" id="ARBA00023163"/>
    </source>
</evidence>
<dbReference type="EMBL" id="JABSTU010000008">
    <property type="protein sequence ID" value="KAH8023882.1"/>
    <property type="molecule type" value="Genomic_DNA"/>
</dbReference>
<reference evidence="12" key="1">
    <citation type="journal article" date="2020" name="Cell">
        <title>Large-Scale Comparative Analyses of Tick Genomes Elucidate Their Genetic Diversity and Vector Capacities.</title>
        <authorList>
            <consortium name="Tick Genome and Microbiome Consortium (TIGMIC)"/>
            <person name="Jia N."/>
            <person name="Wang J."/>
            <person name="Shi W."/>
            <person name="Du L."/>
            <person name="Sun Y."/>
            <person name="Zhan W."/>
            <person name="Jiang J.F."/>
            <person name="Wang Q."/>
            <person name="Zhang B."/>
            <person name="Ji P."/>
            <person name="Bell-Sakyi L."/>
            <person name="Cui X.M."/>
            <person name="Yuan T.T."/>
            <person name="Jiang B.G."/>
            <person name="Yang W.F."/>
            <person name="Lam T.T."/>
            <person name="Chang Q.C."/>
            <person name="Ding S.J."/>
            <person name="Wang X.J."/>
            <person name="Zhu J.G."/>
            <person name="Ruan X.D."/>
            <person name="Zhao L."/>
            <person name="Wei J.T."/>
            <person name="Ye R.Z."/>
            <person name="Que T.C."/>
            <person name="Du C.H."/>
            <person name="Zhou Y.H."/>
            <person name="Cheng J.X."/>
            <person name="Dai P.F."/>
            <person name="Guo W.B."/>
            <person name="Han X.H."/>
            <person name="Huang E.J."/>
            <person name="Li L.F."/>
            <person name="Wei W."/>
            <person name="Gao Y.C."/>
            <person name="Liu J.Z."/>
            <person name="Shao H.Z."/>
            <person name="Wang X."/>
            <person name="Wang C.C."/>
            <person name="Yang T.C."/>
            <person name="Huo Q.B."/>
            <person name="Li W."/>
            <person name="Chen H.Y."/>
            <person name="Chen S.E."/>
            <person name="Zhou L.G."/>
            <person name="Ni X.B."/>
            <person name="Tian J.H."/>
            <person name="Sheng Y."/>
            <person name="Liu T."/>
            <person name="Pan Y.S."/>
            <person name="Xia L.Y."/>
            <person name="Li J."/>
            <person name="Zhao F."/>
            <person name="Cao W.C."/>
        </authorList>
    </citation>
    <scope>NUCLEOTIDE SEQUENCE</scope>
    <source>
        <strain evidence="12">Rmic-2018</strain>
    </source>
</reference>
<sequence>MSYKQDVLALCRKVDNDMSESATAGPFLKGIADDAFNLLMCRNYATVEEIIQECRRFELAKSKRIPRSFTRLPNTAATSSCEDRLTSRRQSSPVSEITQIVRWEIEAITPALPTNGHVDSQVPQAKLDYHVTTHEEAANNCKQSPLRRFECHQCGRLLWSQSQLKIHQRTHTGERPFACPECSKTFVSLGALNKHKLSHSKEKPFVCPHCPARFSLKGTLNRHIPTHTGIRSHKCPHCSKDFIQVVALQAHLVTHTGSNGFPCHVCGHMFSRKSRMKEHVLCVHEGQRNFKCNLCSKKFSRKDDLVTHQEHRHGLGQHLGSLNPAWSSMMLMTMASDSLSPPRTYSDDALINESVITRQSMLDASPDSGEAAARTELAKRHAHKFPSSTRATCNAYAFQQTDSSDLILQSKKLCMKPSGTADACLVTLPGEISQKGISKNRHSKEKCTDTCAVDYQNLERKYTSTSCVFATSERSDFCLKRDPSLNGLEENCDNLKNRIEEFLCSLIEKPILKRLGWPNAHLSDLLESVIRHCGCSPSESRSDSLADKLRENCKILFTKVLEDDVAGKLLDDDQSVDAVLDKVLELARLG</sequence>
<dbReference type="InterPro" id="IPR036236">
    <property type="entry name" value="Znf_C2H2_sf"/>
</dbReference>
<comment type="subcellular location">
    <subcellularLocation>
        <location evidence="1">Nucleus</location>
    </subcellularLocation>
</comment>
<evidence type="ECO:0000256" key="6">
    <source>
        <dbReference type="ARBA" id="ARBA00023015"/>
    </source>
</evidence>
<evidence type="ECO:0000256" key="10">
    <source>
        <dbReference type="PROSITE-ProRule" id="PRU00042"/>
    </source>
</evidence>
<dbReference type="Pfam" id="PF00096">
    <property type="entry name" value="zf-C2H2"/>
    <property type="match status" value="3"/>
</dbReference>
<organism evidence="12 13">
    <name type="scientific">Rhipicephalus microplus</name>
    <name type="common">Cattle tick</name>
    <name type="synonym">Boophilus microplus</name>
    <dbReference type="NCBI Taxonomy" id="6941"/>
    <lineage>
        <taxon>Eukaryota</taxon>
        <taxon>Metazoa</taxon>
        <taxon>Ecdysozoa</taxon>
        <taxon>Arthropoda</taxon>
        <taxon>Chelicerata</taxon>
        <taxon>Arachnida</taxon>
        <taxon>Acari</taxon>
        <taxon>Parasitiformes</taxon>
        <taxon>Ixodida</taxon>
        <taxon>Ixodoidea</taxon>
        <taxon>Ixodidae</taxon>
        <taxon>Rhipicephalinae</taxon>
        <taxon>Rhipicephalus</taxon>
        <taxon>Boophilus</taxon>
    </lineage>
</organism>
<dbReference type="GO" id="GO:0008270">
    <property type="term" value="F:zinc ion binding"/>
    <property type="evidence" value="ECO:0007669"/>
    <property type="project" value="UniProtKB-KW"/>
</dbReference>
<dbReference type="GO" id="GO:0005634">
    <property type="term" value="C:nucleus"/>
    <property type="evidence" value="ECO:0007669"/>
    <property type="project" value="UniProtKB-SubCell"/>
</dbReference>
<dbReference type="Gene3D" id="3.30.160.60">
    <property type="entry name" value="Classic Zinc Finger"/>
    <property type="match status" value="6"/>
</dbReference>
<dbReference type="PANTHER" id="PTHR24394">
    <property type="entry name" value="ZINC FINGER PROTEIN"/>
    <property type="match status" value="1"/>
</dbReference>
<dbReference type="FunFam" id="3.30.160.60:FF:000218">
    <property type="entry name" value="Zinc finger protein 10"/>
    <property type="match status" value="1"/>
</dbReference>
<dbReference type="FunFam" id="3.30.160.60:FF:001009">
    <property type="entry name" value="Zinc finger protein 26"/>
    <property type="match status" value="1"/>
</dbReference>
<dbReference type="GO" id="GO:0003677">
    <property type="term" value="F:DNA binding"/>
    <property type="evidence" value="ECO:0007669"/>
    <property type="project" value="UniProtKB-KW"/>
</dbReference>
<gene>
    <name evidence="12" type="ORF">HPB51_018863</name>
</gene>
<proteinExistence type="predicted"/>
<keyword evidence="7" id="KW-0238">DNA-binding</keyword>
<feature type="domain" description="C2H2-type" evidence="11">
    <location>
        <begin position="149"/>
        <end position="176"/>
    </location>
</feature>
<keyword evidence="6" id="KW-0805">Transcription regulation</keyword>
<dbReference type="InterPro" id="IPR013087">
    <property type="entry name" value="Znf_C2H2_type"/>
</dbReference>
<keyword evidence="8" id="KW-0804">Transcription</keyword>
<evidence type="ECO:0000256" key="5">
    <source>
        <dbReference type="ARBA" id="ARBA00022833"/>
    </source>
</evidence>
<keyword evidence="2" id="KW-0479">Metal-binding</keyword>
<evidence type="ECO:0000313" key="12">
    <source>
        <dbReference type="EMBL" id="KAH8023882.1"/>
    </source>
</evidence>
<evidence type="ECO:0000256" key="3">
    <source>
        <dbReference type="ARBA" id="ARBA00022737"/>
    </source>
</evidence>
<name>A0A9J6DPS4_RHIMP</name>
<dbReference type="SUPFAM" id="SSF57667">
    <property type="entry name" value="beta-beta-alpha zinc fingers"/>
    <property type="match status" value="3"/>
</dbReference>
<evidence type="ECO:0000256" key="1">
    <source>
        <dbReference type="ARBA" id="ARBA00004123"/>
    </source>
</evidence>
<dbReference type="PROSITE" id="PS00028">
    <property type="entry name" value="ZINC_FINGER_C2H2_1"/>
    <property type="match status" value="6"/>
</dbReference>
<dbReference type="Pfam" id="PF13912">
    <property type="entry name" value="zf-C2H2_6"/>
    <property type="match status" value="1"/>
</dbReference>
<dbReference type="Proteomes" id="UP000821866">
    <property type="component" value="Chromosome 6"/>
</dbReference>
<accession>A0A9J6DPS4</accession>